<feature type="domain" description="Beta-Casp" evidence="6">
    <location>
        <begin position="266"/>
        <end position="384"/>
    </location>
</feature>
<dbReference type="InterPro" id="IPR001279">
    <property type="entry name" value="Metallo-B-lactamas"/>
</dbReference>
<dbReference type="Proteomes" id="UP001202479">
    <property type="component" value="Unassembled WGS sequence"/>
</dbReference>
<dbReference type="GO" id="GO:0005847">
    <property type="term" value="C:mRNA cleavage and polyadenylation specificity factor complex"/>
    <property type="evidence" value="ECO:0007669"/>
    <property type="project" value="InterPro"/>
</dbReference>
<feature type="region of interest" description="Disordered" evidence="5">
    <location>
        <begin position="475"/>
        <end position="521"/>
    </location>
</feature>
<dbReference type="GO" id="GO:0003723">
    <property type="term" value="F:RNA binding"/>
    <property type="evidence" value="ECO:0007669"/>
    <property type="project" value="UniProtKB-KW"/>
</dbReference>
<dbReference type="InterPro" id="IPR036866">
    <property type="entry name" value="RibonucZ/Hydroxyglut_hydro"/>
</dbReference>
<dbReference type="AlphaFoldDB" id="A0AAI9SYB9"/>
<protein>
    <recommendedName>
        <fullName evidence="4">Cleavage and polyadenylation specificity factor subunit 2</fullName>
    </recommendedName>
    <alternativeName>
        <fullName evidence="4">Cleavage and polyadenylation specificity factor 100 kDa subunit</fullName>
    </alternativeName>
</protein>
<keyword evidence="4" id="KW-0694">RNA-binding</keyword>
<reference evidence="7" key="1">
    <citation type="journal article" date="2022" name="DNA Res.">
        <title>Genome analysis of five recently described species of the CUG-Ser clade uncovers Candida theae as a new hybrid lineage with pathogenic potential in the Candida parapsilosis species complex.</title>
        <authorList>
            <person name="Mixao V."/>
            <person name="Del Olmo V."/>
            <person name="Hegedusova E."/>
            <person name="Saus E."/>
            <person name="Pryszcz L."/>
            <person name="Cillingova A."/>
            <person name="Nosek J."/>
            <person name="Gabaldon T."/>
        </authorList>
    </citation>
    <scope>NUCLEOTIDE SEQUENCE</scope>
    <source>
        <strain evidence="7">CBS 10844</strain>
    </source>
</reference>
<dbReference type="Gene3D" id="3.60.15.10">
    <property type="entry name" value="Ribonuclease Z/Hydroxyacylglutathione hydrolase-like"/>
    <property type="match status" value="1"/>
</dbReference>
<evidence type="ECO:0000256" key="1">
    <source>
        <dbReference type="ARBA" id="ARBA00004123"/>
    </source>
</evidence>
<feature type="compositionally biased region" description="Acidic residues" evidence="5">
    <location>
        <begin position="479"/>
        <end position="501"/>
    </location>
</feature>
<organism evidence="7 8">
    <name type="scientific">Candida oxycetoniae</name>
    <dbReference type="NCBI Taxonomy" id="497107"/>
    <lineage>
        <taxon>Eukaryota</taxon>
        <taxon>Fungi</taxon>
        <taxon>Dikarya</taxon>
        <taxon>Ascomycota</taxon>
        <taxon>Saccharomycotina</taxon>
        <taxon>Pichiomycetes</taxon>
        <taxon>Debaryomycetaceae</taxon>
        <taxon>Candida/Lodderomyces clade</taxon>
        <taxon>Candida</taxon>
    </lineage>
</organism>
<evidence type="ECO:0000256" key="2">
    <source>
        <dbReference type="ARBA" id="ARBA00022664"/>
    </source>
</evidence>
<feature type="compositionally biased region" description="Low complexity" evidence="5">
    <location>
        <begin position="659"/>
        <end position="679"/>
    </location>
</feature>
<evidence type="ECO:0000256" key="5">
    <source>
        <dbReference type="SAM" id="MobiDB-lite"/>
    </source>
</evidence>
<comment type="subcellular location">
    <subcellularLocation>
        <location evidence="1 4">Nucleus</location>
    </subcellularLocation>
</comment>
<evidence type="ECO:0000259" key="6">
    <source>
        <dbReference type="SMART" id="SM01027"/>
    </source>
</evidence>
<accession>A0AAI9SYB9</accession>
<dbReference type="RefSeq" id="XP_049180961.1">
    <property type="nucleotide sequence ID" value="XM_049323174.1"/>
</dbReference>
<dbReference type="PANTHER" id="PTHR45922:SF1">
    <property type="entry name" value="CLEAVAGE AND POLYADENYLATION SPECIFICITY FACTOR SUBUNIT 2"/>
    <property type="match status" value="1"/>
</dbReference>
<evidence type="ECO:0000313" key="7">
    <source>
        <dbReference type="EMBL" id="KAI3405216.2"/>
    </source>
</evidence>
<dbReference type="Gene3D" id="3.40.50.10890">
    <property type="match status" value="1"/>
</dbReference>
<keyword evidence="8" id="KW-1185">Reference proteome</keyword>
<dbReference type="Pfam" id="PF16661">
    <property type="entry name" value="Lactamase_B_6"/>
    <property type="match status" value="1"/>
</dbReference>
<evidence type="ECO:0000313" key="8">
    <source>
        <dbReference type="Proteomes" id="UP001202479"/>
    </source>
</evidence>
<dbReference type="GeneID" id="73379610"/>
<dbReference type="SMART" id="SM01027">
    <property type="entry name" value="Beta-Casp"/>
    <property type="match status" value="1"/>
</dbReference>
<keyword evidence="2 4" id="KW-0507">mRNA processing</keyword>
<dbReference type="Pfam" id="PF10996">
    <property type="entry name" value="Beta-Casp"/>
    <property type="match status" value="1"/>
</dbReference>
<dbReference type="InterPro" id="IPR025069">
    <property type="entry name" value="Cpsf2_C"/>
</dbReference>
<dbReference type="GO" id="GO:0006397">
    <property type="term" value="P:mRNA processing"/>
    <property type="evidence" value="ECO:0007669"/>
    <property type="project" value="UniProtKB-KW"/>
</dbReference>
<keyword evidence="3 4" id="KW-0539">Nucleus</keyword>
<proteinExistence type="inferred from homology"/>
<gene>
    <name evidence="7" type="ORF">KGF56_001993</name>
</gene>
<comment type="caution">
    <text evidence="7">The sequence shown here is derived from an EMBL/GenBank/DDBJ whole genome shotgun (WGS) entry which is preliminary data.</text>
</comment>
<feature type="region of interest" description="Disordered" evidence="5">
    <location>
        <begin position="630"/>
        <end position="679"/>
    </location>
</feature>
<evidence type="ECO:0000256" key="3">
    <source>
        <dbReference type="ARBA" id="ARBA00023242"/>
    </source>
</evidence>
<name>A0AAI9SYB9_9ASCO</name>
<dbReference type="EMBL" id="JAHUZD010000058">
    <property type="protein sequence ID" value="KAI3405216.2"/>
    <property type="molecule type" value="Genomic_DNA"/>
</dbReference>
<dbReference type="InterPro" id="IPR022712">
    <property type="entry name" value="Beta_Casp"/>
</dbReference>
<comment type="similarity">
    <text evidence="4">Belongs to the metallo-beta-lactamase superfamily. RNA-metabolizing metallo-beta-lactamase-like family. CPSF2/YSH1 subfamily.</text>
</comment>
<dbReference type="SUPFAM" id="SSF56281">
    <property type="entry name" value="Metallo-hydrolase/oxidoreductase"/>
    <property type="match status" value="1"/>
</dbReference>
<dbReference type="Pfam" id="PF13299">
    <property type="entry name" value="CPSF100_C"/>
    <property type="match status" value="1"/>
</dbReference>
<dbReference type="PANTHER" id="PTHR45922">
    <property type="entry name" value="CLEAVAGE AND POLYADENYLATION SPECIFICITY FACTOR SUBUNIT 2"/>
    <property type="match status" value="1"/>
</dbReference>
<sequence length="1050" mass="116988">MFTFSLLTSEENGYSFRASLLTFDKHHQILADPSWNGGGDGDCSDVGSHLEKLVKVIEPHLKQLNAIILSHSTSEFISGYILLCVFYPKLMSTIPVYSTLPVNQLGRISTVEYYRSRGILGPLLTSLIELDDIDNWFDKFKIVKYLQNVTLGGSSGDHGDITLTPYNSGHSLGGTFWLIVKRIDRVIYAPSWNHSRDSLLNSANFINSQSGNPHVSLLRPTAFITATDLGSSMSHKKRCDKFLQVVDATLANGGAAIIPTSISGRFLELFHLVDEHLKGAPIPVYFLSYSGTKVLSYASGLLDWMSSNFHRSLNSTMDYTLPFNPNKVDLLLDPQELMSMMGPKIIFCSGEDLRDGDLSSKVFSYLCNDEKTTVILTEKPSSSLSSFSSSSSSSGDGGISNELYNSWATLAKQKTGKITDGVAVPVDEIIQVDKWTLEEELTGKELVDFQNEITAKRKEKLITKVRDQKIQNLLNTDNIDADDSSDEDDEDDEDEEYDDENEKERKKNGKRSGKNGKVGLFPSGKRVGEIFDKQVEKEKRIDGKPPTVEQVDELIQHEAFIMDHIKQSLEKHLPIDIRITHKFKPRQAMFPYFPQTIASRMKFDDYGQIIDVNDFTKKDEVSNSKIIMEGKRKFDEKKQRGKRQQGDGSDGDRGDRKNNNNNNNNNNNKHAAAAAAAGNKLTPQEQVNQQLLHKYLDTLSKPLKRIPVESLPNSRTQLKIRCGLAYVDLSGTVDLRSLGIIIQALKPYNLILLPDSRVTEPTEEGDNSNRGVIQVEKFFQQQQSEQAMEHTKRQLFNSSRYLSLASVRDGLSSAYSRGSGSGKMNVLVAYSDKPIKIGVDSRRSGSGDEDGDDDNAIELNNFEINLDDQLVTNLKWQKIGDDYRVAKVYGELEVTNLPPAESSSSSKRRRKVSDFINSNTQFSLKPINSSASTTKSTTVLDKITNPKLKSMIENATPKLAIGDIRLPDLRKKLISYNTPFQNQPLQVEFKCEGTLVVNGTLAIRKITYLGSGGGGEGDDDNGAGDIVIDGNVGPLYYRVKECIREMLAYV</sequence>
<evidence type="ECO:0000256" key="4">
    <source>
        <dbReference type="RuleBase" id="RU365006"/>
    </source>
</evidence>
<dbReference type="InterPro" id="IPR027075">
    <property type="entry name" value="CPSF2"/>
</dbReference>